<proteinExistence type="predicted"/>
<accession>A0A3S4ZGB9</accession>
<protein>
    <submittedName>
        <fullName evidence="2">Uncharacterized protein</fullName>
    </submittedName>
</protein>
<keyword evidence="3" id="KW-1185">Reference proteome</keyword>
<feature type="region of interest" description="Disordered" evidence="1">
    <location>
        <begin position="1"/>
        <end position="51"/>
    </location>
</feature>
<reference evidence="2" key="1">
    <citation type="submission" date="2018-11" db="EMBL/GenBank/DDBJ databases">
        <authorList>
            <consortium name="Pathogen Informatics"/>
        </authorList>
    </citation>
    <scope>NUCLEOTIDE SEQUENCE</scope>
</reference>
<sequence length="172" mass="17343">PSIRADGVPSVVSEGSDSAVGSESATVASAAEFVSPSPASTSPNVVSEGPQLNPQPFTCSAVATLNAATFTDTSLLSANPSGTWPPITDQTAYSVDSSITWLLPPNTSGGYLATDSSSAATILDSGARVSGDRSLGLLEVPVIKSLVSESPSQVKSNQSIALVKCLMGRSLD</sequence>
<evidence type="ECO:0000313" key="2">
    <source>
        <dbReference type="EMBL" id="VEL10798.1"/>
    </source>
</evidence>
<dbReference type="EMBL" id="CAAALY010009982">
    <property type="protein sequence ID" value="VEL10798.1"/>
    <property type="molecule type" value="Genomic_DNA"/>
</dbReference>
<feature type="non-terminal residue" evidence="2">
    <location>
        <position position="1"/>
    </location>
</feature>
<feature type="compositionally biased region" description="Polar residues" evidence="1">
    <location>
        <begin position="13"/>
        <end position="27"/>
    </location>
</feature>
<evidence type="ECO:0000256" key="1">
    <source>
        <dbReference type="SAM" id="MobiDB-lite"/>
    </source>
</evidence>
<name>A0A3S4ZGB9_9PLAT</name>
<dbReference type="Proteomes" id="UP000784294">
    <property type="component" value="Unassembled WGS sequence"/>
</dbReference>
<organism evidence="2 3">
    <name type="scientific">Protopolystoma xenopodis</name>
    <dbReference type="NCBI Taxonomy" id="117903"/>
    <lineage>
        <taxon>Eukaryota</taxon>
        <taxon>Metazoa</taxon>
        <taxon>Spiralia</taxon>
        <taxon>Lophotrochozoa</taxon>
        <taxon>Platyhelminthes</taxon>
        <taxon>Monogenea</taxon>
        <taxon>Polyopisthocotylea</taxon>
        <taxon>Polystomatidea</taxon>
        <taxon>Polystomatidae</taxon>
        <taxon>Protopolystoma</taxon>
    </lineage>
</organism>
<comment type="caution">
    <text evidence="2">The sequence shown here is derived from an EMBL/GenBank/DDBJ whole genome shotgun (WGS) entry which is preliminary data.</text>
</comment>
<feature type="compositionally biased region" description="Polar residues" evidence="1">
    <location>
        <begin position="37"/>
        <end position="51"/>
    </location>
</feature>
<dbReference type="AlphaFoldDB" id="A0A3S4ZGB9"/>
<gene>
    <name evidence="2" type="ORF">PXEA_LOCUS4238</name>
</gene>
<evidence type="ECO:0000313" key="3">
    <source>
        <dbReference type="Proteomes" id="UP000784294"/>
    </source>
</evidence>